<dbReference type="AlphaFoldDB" id="A0A9N9WEY3"/>
<keyword evidence="1" id="KW-1133">Transmembrane helix</keyword>
<evidence type="ECO:0000313" key="4">
    <source>
        <dbReference type="Proteomes" id="UP001153714"/>
    </source>
</evidence>
<keyword evidence="4" id="KW-1185">Reference proteome</keyword>
<evidence type="ECO:0000256" key="1">
    <source>
        <dbReference type="SAM" id="Phobius"/>
    </source>
</evidence>
<keyword evidence="1" id="KW-0812">Transmembrane</keyword>
<name>A0A9N9WEY3_9NEOP</name>
<organism evidence="3 4">
    <name type="scientific">Diatraea saccharalis</name>
    <name type="common">sugarcane borer</name>
    <dbReference type="NCBI Taxonomy" id="40085"/>
    <lineage>
        <taxon>Eukaryota</taxon>
        <taxon>Metazoa</taxon>
        <taxon>Ecdysozoa</taxon>
        <taxon>Arthropoda</taxon>
        <taxon>Hexapoda</taxon>
        <taxon>Insecta</taxon>
        <taxon>Pterygota</taxon>
        <taxon>Neoptera</taxon>
        <taxon>Endopterygota</taxon>
        <taxon>Lepidoptera</taxon>
        <taxon>Glossata</taxon>
        <taxon>Ditrysia</taxon>
        <taxon>Pyraloidea</taxon>
        <taxon>Crambidae</taxon>
        <taxon>Crambinae</taxon>
        <taxon>Diatraea</taxon>
    </lineage>
</organism>
<gene>
    <name evidence="3" type="ORF">DIATSA_LOCUS5887</name>
</gene>
<dbReference type="EMBL" id="OU893350">
    <property type="protein sequence ID" value="CAG9788048.1"/>
    <property type="molecule type" value="Genomic_DNA"/>
</dbReference>
<reference evidence="3" key="2">
    <citation type="submission" date="2022-10" db="EMBL/GenBank/DDBJ databases">
        <authorList>
            <consortium name="ENA_rothamsted_submissions"/>
            <consortium name="culmorum"/>
            <person name="King R."/>
        </authorList>
    </citation>
    <scope>NUCLEOTIDE SEQUENCE</scope>
</reference>
<reference evidence="3" key="1">
    <citation type="submission" date="2021-12" db="EMBL/GenBank/DDBJ databases">
        <authorList>
            <person name="King R."/>
        </authorList>
    </citation>
    <scope>NUCLEOTIDE SEQUENCE</scope>
</reference>
<evidence type="ECO:0000256" key="2">
    <source>
        <dbReference type="SAM" id="SignalP"/>
    </source>
</evidence>
<proteinExistence type="predicted"/>
<feature type="transmembrane region" description="Helical" evidence="1">
    <location>
        <begin position="92"/>
        <end position="114"/>
    </location>
</feature>
<dbReference type="OrthoDB" id="7676846at2759"/>
<keyword evidence="1" id="KW-0472">Membrane</keyword>
<protein>
    <submittedName>
        <fullName evidence="3">Uncharacterized protein</fullName>
    </submittedName>
</protein>
<evidence type="ECO:0000313" key="3">
    <source>
        <dbReference type="EMBL" id="CAG9788048.1"/>
    </source>
</evidence>
<keyword evidence="2" id="KW-0732">Signal</keyword>
<sequence length="197" mass="21872">MLALHICLFLTLTNVKGESNDLQFLNELSLDKLISLKSSLHELITTPENVTSPPPYLQSFGAQAMALNAPPVKRIDYEAMHKKDSPSKLSKLFTTSVTTLAFLAFGGYLLCLLVQAVKAKDMNNPATMVPTVLISAGIKNKPQSQFASYGRSKRNIDRLERSVNQLDPPADQMFEVLLQLCEGYAKWSERYGDVGDY</sequence>
<feature type="signal peptide" evidence="2">
    <location>
        <begin position="1"/>
        <end position="17"/>
    </location>
</feature>
<dbReference type="Proteomes" id="UP001153714">
    <property type="component" value="Chromosome 19"/>
</dbReference>
<feature type="chain" id="PRO_5040215262" evidence="2">
    <location>
        <begin position="18"/>
        <end position="197"/>
    </location>
</feature>
<accession>A0A9N9WEY3</accession>